<evidence type="ECO:0000256" key="1">
    <source>
        <dbReference type="SAM" id="MobiDB-lite"/>
    </source>
</evidence>
<dbReference type="KEGG" id="uru:DSM104443_00693"/>
<keyword evidence="3" id="KW-1185">Reference proteome</keyword>
<organism evidence="2 3">
    <name type="scientific">Usitatibacter rugosus</name>
    <dbReference type="NCBI Taxonomy" id="2732067"/>
    <lineage>
        <taxon>Bacteria</taxon>
        <taxon>Pseudomonadati</taxon>
        <taxon>Pseudomonadota</taxon>
        <taxon>Betaproteobacteria</taxon>
        <taxon>Nitrosomonadales</taxon>
        <taxon>Usitatibacteraceae</taxon>
        <taxon>Usitatibacter</taxon>
    </lineage>
</organism>
<feature type="region of interest" description="Disordered" evidence="1">
    <location>
        <begin position="1"/>
        <end position="37"/>
    </location>
</feature>
<name>A0A6M4GT40_9PROT</name>
<evidence type="ECO:0000313" key="2">
    <source>
        <dbReference type="EMBL" id="QJR09644.1"/>
    </source>
</evidence>
<protein>
    <submittedName>
        <fullName evidence="2">Uncharacterized protein</fullName>
    </submittedName>
</protein>
<gene>
    <name evidence="2" type="ORF">DSM104443_00693</name>
</gene>
<dbReference type="EMBL" id="CP053069">
    <property type="protein sequence ID" value="QJR09644.1"/>
    <property type="molecule type" value="Genomic_DNA"/>
</dbReference>
<reference evidence="2 3" key="1">
    <citation type="submission" date="2020-04" db="EMBL/GenBank/DDBJ databases">
        <title>Usitatibacter rugosus gen. nov., sp. nov. and Usitatibacter palustris sp. nov., novel members of Usitatibacteraceae fam. nov. within the order Nitrosomonadales isolated from soil.</title>
        <authorList>
            <person name="Huber K.J."/>
            <person name="Neumann-Schaal M."/>
            <person name="Geppert A."/>
            <person name="Luckner M."/>
            <person name="Wanner G."/>
            <person name="Overmann J."/>
        </authorList>
    </citation>
    <scope>NUCLEOTIDE SEQUENCE [LARGE SCALE GENOMIC DNA]</scope>
    <source>
        <strain evidence="2 3">0125_3</strain>
    </source>
</reference>
<evidence type="ECO:0000313" key="3">
    <source>
        <dbReference type="Proteomes" id="UP000501534"/>
    </source>
</evidence>
<dbReference type="Proteomes" id="UP000501534">
    <property type="component" value="Chromosome"/>
</dbReference>
<proteinExistence type="predicted"/>
<sequence>MPVERLAKVAEAMSDSPLKETLGRMARPQSKRTREKT</sequence>
<dbReference type="AlphaFoldDB" id="A0A6M4GT40"/>
<accession>A0A6M4GT40</accession>